<feature type="transmembrane region" description="Helical" evidence="1">
    <location>
        <begin position="6"/>
        <end position="33"/>
    </location>
</feature>
<dbReference type="AlphaFoldDB" id="A0A943UZR9"/>
<protein>
    <submittedName>
        <fullName evidence="2">DUF3784 domain-containing protein</fullName>
    </submittedName>
</protein>
<evidence type="ECO:0000256" key="1">
    <source>
        <dbReference type="SAM" id="Phobius"/>
    </source>
</evidence>
<organism evidence="2 3">
    <name type="scientific">Slackia piriformis</name>
    <dbReference type="NCBI Taxonomy" id="626934"/>
    <lineage>
        <taxon>Bacteria</taxon>
        <taxon>Bacillati</taxon>
        <taxon>Actinomycetota</taxon>
        <taxon>Coriobacteriia</taxon>
        <taxon>Eggerthellales</taxon>
        <taxon>Eggerthellaceae</taxon>
        <taxon>Slackia</taxon>
    </lineage>
</organism>
<feature type="transmembrane region" description="Helical" evidence="1">
    <location>
        <begin position="83"/>
        <end position="104"/>
    </location>
</feature>
<keyword evidence="1" id="KW-1133">Transmembrane helix</keyword>
<dbReference type="InterPro" id="IPR017259">
    <property type="entry name" value="UCP037672"/>
</dbReference>
<accession>A0A943UZR9</accession>
<proteinExistence type="predicted"/>
<evidence type="ECO:0000313" key="2">
    <source>
        <dbReference type="EMBL" id="MBS6940596.1"/>
    </source>
</evidence>
<dbReference type="EMBL" id="JAGZSV010000046">
    <property type="protein sequence ID" value="MBS6940596.1"/>
    <property type="molecule type" value="Genomic_DNA"/>
</dbReference>
<name>A0A943UZR9_9ACTN</name>
<dbReference type="Proteomes" id="UP000727506">
    <property type="component" value="Unassembled WGS sequence"/>
</dbReference>
<comment type="caution">
    <text evidence="2">The sequence shown here is derived from an EMBL/GenBank/DDBJ whole genome shotgun (WGS) entry which is preliminary data.</text>
</comment>
<keyword evidence="1" id="KW-0812">Transmembrane</keyword>
<evidence type="ECO:0000313" key="3">
    <source>
        <dbReference type="Proteomes" id="UP000727506"/>
    </source>
</evidence>
<sequence length="129" mass="13528">MTEIAIGGLVAAACLISAVVLFSGHGVFMVATLNRMDPAERDASYDVPRACRATGVFALVAGVAVLAFIALKYAALTAYLPEAVLPAYTVAMIAAIVGTLVWSVSHIEKHCKREVPAKGGKGKGKTRRR</sequence>
<reference evidence="2" key="1">
    <citation type="submission" date="2021-02" db="EMBL/GenBank/DDBJ databases">
        <title>Infant gut strain persistence is associated with maternal origin, phylogeny, and functional potential including surface adhesion and iron acquisition.</title>
        <authorList>
            <person name="Lou Y.C."/>
        </authorList>
    </citation>
    <scope>NUCLEOTIDE SEQUENCE</scope>
    <source>
        <strain evidence="2">L2_039_000G1_dasL2_039_000G1_concoct_11</strain>
    </source>
</reference>
<gene>
    <name evidence="2" type="ORF">KH142_03775</name>
</gene>
<dbReference type="Pfam" id="PF12650">
    <property type="entry name" value="DUF3784"/>
    <property type="match status" value="1"/>
</dbReference>
<keyword evidence="1" id="KW-0472">Membrane</keyword>
<feature type="transmembrane region" description="Helical" evidence="1">
    <location>
        <begin position="53"/>
        <end position="71"/>
    </location>
</feature>